<evidence type="ECO:0000259" key="1">
    <source>
        <dbReference type="PROSITE" id="PS51186"/>
    </source>
</evidence>
<dbReference type="InterPro" id="IPR016181">
    <property type="entry name" value="Acyl_CoA_acyltransferase"/>
</dbReference>
<dbReference type="Pfam" id="PF13302">
    <property type="entry name" value="Acetyltransf_3"/>
    <property type="match status" value="1"/>
</dbReference>
<sequence>MHYPITERLALRPWQDQDAEVFHRLTSDAQITTWLLPLSRSESEALFARVRERLAHERWGVPALVKRDQPEQVLGFVGIQPAALEPVLPAGTLELLWRLLPEHWHQGYVTEMARALVAASFSAADAPHELVAFTVPANRASQAVMQRLGMQRDPTGDFIHPRVPADQPQLRQHLLYRLPRPV</sequence>
<dbReference type="SUPFAM" id="SSF55729">
    <property type="entry name" value="Acyl-CoA N-acyltransferases (Nat)"/>
    <property type="match status" value="1"/>
</dbReference>
<dbReference type="Gene3D" id="3.40.630.30">
    <property type="match status" value="1"/>
</dbReference>
<dbReference type="InterPro" id="IPR000182">
    <property type="entry name" value="GNAT_dom"/>
</dbReference>
<dbReference type="GO" id="GO:0016746">
    <property type="term" value="F:acyltransferase activity"/>
    <property type="evidence" value="ECO:0007669"/>
    <property type="project" value="UniProtKB-KW"/>
</dbReference>
<gene>
    <name evidence="2" type="ORF">AB5I84_09155</name>
</gene>
<dbReference type="Proteomes" id="UP001562065">
    <property type="component" value="Unassembled WGS sequence"/>
</dbReference>
<name>A0ABV4AHJ3_9GAMM</name>
<dbReference type="InterPro" id="IPR051531">
    <property type="entry name" value="N-acetyltransferase"/>
</dbReference>
<feature type="domain" description="N-acetyltransferase" evidence="1">
    <location>
        <begin position="9"/>
        <end position="181"/>
    </location>
</feature>
<dbReference type="PROSITE" id="PS51186">
    <property type="entry name" value="GNAT"/>
    <property type="match status" value="1"/>
</dbReference>
<accession>A0ABV4AHJ3</accession>
<dbReference type="EC" id="2.3.-.-" evidence="2"/>
<keyword evidence="2" id="KW-0808">Transferase</keyword>
<dbReference type="PANTHER" id="PTHR43792">
    <property type="entry name" value="GNAT FAMILY, PUTATIVE (AFU_ORTHOLOGUE AFUA_3G00765)-RELATED-RELATED"/>
    <property type="match status" value="1"/>
</dbReference>
<protein>
    <submittedName>
        <fullName evidence="2">GNAT family N-acetyltransferase</fullName>
        <ecNumber evidence="2">2.3.-.-</ecNumber>
    </submittedName>
</protein>
<comment type="caution">
    <text evidence="2">The sequence shown here is derived from an EMBL/GenBank/DDBJ whole genome shotgun (WGS) entry which is preliminary data.</text>
</comment>
<dbReference type="EMBL" id="JBGCUO010000001">
    <property type="protein sequence ID" value="MEY1662312.1"/>
    <property type="molecule type" value="Genomic_DNA"/>
</dbReference>
<evidence type="ECO:0000313" key="2">
    <source>
        <dbReference type="EMBL" id="MEY1662312.1"/>
    </source>
</evidence>
<keyword evidence="2" id="KW-0012">Acyltransferase</keyword>
<proteinExistence type="predicted"/>
<dbReference type="RefSeq" id="WP_369455548.1">
    <property type="nucleotide sequence ID" value="NZ_JBGCUO010000001.1"/>
</dbReference>
<dbReference type="PANTHER" id="PTHR43792:SF1">
    <property type="entry name" value="N-ACETYLTRANSFERASE DOMAIN-CONTAINING PROTEIN"/>
    <property type="match status" value="1"/>
</dbReference>
<organism evidence="2 3">
    <name type="scientific">Isoalcanivorax beigongshangi</name>
    <dbReference type="NCBI Taxonomy" id="3238810"/>
    <lineage>
        <taxon>Bacteria</taxon>
        <taxon>Pseudomonadati</taxon>
        <taxon>Pseudomonadota</taxon>
        <taxon>Gammaproteobacteria</taxon>
        <taxon>Oceanospirillales</taxon>
        <taxon>Alcanivoracaceae</taxon>
        <taxon>Isoalcanivorax</taxon>
    </lineage>
</organism>
<reference evidence="2 3" key="1">
    <citation type="submission" date="2024-07" db="EMBL/GenBank/DDBJ databases">
        <authorList>
            <person name="Ren Q."/>
        </authorList>
    </citation>
    <scope>NUCLEOTIDE SEQUENCE [LARGE SCALE GENOMIC DNA]</scope>
    <source>
        <strain evidence="2 3">REN37</strain>
    </source>
</reference>
<keyword evidence="3" id="KW-1185">Reference proteome</keyword>
<evidence type="ECO:0000313" key="3">
    <source>
        <dbReference type="Proteomes" id="UP001562065"/>
    </source>
</evidence>